<evidence type="ECO:0000313" key="4">
    <source>
        <dbReference type="EMBL" id="RRT80940.1"/>
    </source>
</evidence>
<reference evidence="4 5" key="1">
    <citation type="journal article" date="2014" name="Agronomy (Basel)">
        <title>A Draft Genome Sequence for Ensete ventricosum, the Drought-Tolerant Tree Against Hunger.</title>
        <authorList>
            <person name="Harrison J."/>
            <person name="Moore K.A."/>
            <person name="Paszkiewicz K."/>
            <person name="Jones T."/>
            <person name="Grant M."/>
            <person name="Ambacheew D."/>
            <person name="Muzemil S."/>
            <person name="Studholme D.J."/>
        </authorList>
    </citation>
    <scope>NUCLEOTIDE SEQUENCE [LARGE SCALE GENOMIC DNA]</scope>
</reference>
<dbReference type="InterPro" id="IPR027409">
    <property type="entry name" value="GroEL-like_apical_dom_sf"/>
</dbReference>
<sequence length="128" mass="14335">MLSQYFVEAGAIAVRRVRKDDLRHVAKATGATVVTTFADMEGEETFDSSFLGHADEVIEERISDDDVILIKGTRNTSAIKQKGWRERRREGEEVKGKLVLPFGAVEVKSRTLVRVAGAFFLRLTDVDH</sequence>
<dbReference type="AlphaFoldDB" id="A0A427AXF8"/>
<comment type="caution">
    <text evidence="4">The sequence shown here is derived from an EMBL/GenBank/DDBJ whole genome shotgun (WGS) entry which is preliminary data.</text>
</comment>
<keyword evidence="1" id="KW-0547">Nucleotide-binding</keyword>
<evidence type="ECO:0000256" key="2">
    <source>
        <dbReference type="ARBA" id="ARBA00022840"/>
    </source>
</evidence>
<evidence type="ECO:0000256" key="1">
    <source>
        <dbReference type="ARBA" id="ARBA00022741"/>
    </source>
</evidence>
<dbReference type="Proteomes" id="UP000287651">
    <property type="component" value="Unassembled WGS sequence"/>
</dbReference>
<organism evidence="4 5">
    <name type="scientific">Ensete ventricosum</name>
    <name type="common">Abyssinian banana</name>
    <name type="synonym">Musa ensete</name>
    <dbReference type="NCBI Taxonomy" id="4639"/>
    <lineage>
        <taxon>Eukaryota</taxon>
        <taxon>Viridiplantae</taxon>
        <taxon>Streptophyta</taxon>
        <taxon>Embryophyta</taxon>
        <taxon>Tracheophyta</taxon>
        <taxon>Spermatophyta</taxon>
        <taxon>Magnoliopsida</taxon>
        <taxon>Liliopsida</taxon>
        <taxon>Zingiberales</taxon>
        <taxon>Musaceae</taxon>
        <taxon>Ensete</taxon>
    </lineage>
</organism>
<dbReference type="InterPro" id="IPR017998">
    <property type="entry name" value="Chaperone_TCP-1"/>
</dbReference>
<accession>A0A427AXF8</accession>
<evidence type="ECO:0000313" key="5">
    <source>
        <dbReference type="Proteomes" id="UP000287651"/>
    </source>
</evidence>
<name>A0A427AXF8_ENSVE</name>
<proteinExistence type="predicted"/>
<dbReference type="GO" id="GO:0140662">
    <property type="term" value="F:ATP-dependent protein folding chaperone"/>
    <property type="evidence" value="ECO:0007669"/>
    <property type="project" value="InterPro"/>
</dbReference>
<protein>
    <submittedName>
        <fullName evidence="4">Uncharacterized protein</fullName>
    </submittedName>
</protein>
<keyword evidence="2" id="KW-0067">ATP-binding</keyword>
<dbReference type="Gene3D" id="3.50.7.10">
    <property type="entry name" value="GroEL"/>
    <property type="match status" value="1"/>
</dbReference>
<dbReference type="GO" id="GO:0005524">
    <property type="term" value="F:ATP binding"/>
    <property type="evidence" value="ECO:0007669"/>
    <property type="project" value="UniProtKB-KW"/>
</dbReference>
<dbReference type="InterPro" id="IPR002423">
    <property type="entry name" value="Cpn60/GroEL/TCP-1"/>
</dbReference>
<gene>
    <name evidence="4" type="ORF">B296_00002084</name>
</gene>
<dbReference type="EMBL" id="AMZH03001027">
    <property type="protein sequence ID" value="RRT80940.1"/>
    <property type="molecule type" value="Genomic_DNA"/>
</dbReference>
<dbReference type="Pfam" id="PF00118">
    <property type="entry name" value="Cpn60_TCP1"/>
    <property type="match status" value="1"/>
</dbReference>
<keyword evidence="3" id="KW-0143">Chaperone</keyword>
<dbReference type="PANTHER" id="PTHR11353">
    <property type="entry name" value="CHAPERONIN"/>
    <property type="match status" value="1"/>
</dbReference>
<evidence type="ECO:0000256" key="3">
    <source>
        <dbReference type="ARBA" id="ARBA00023186"/>
    </source>
</evidence>
<dbReference type="SUPFAM" id="SSF52029">
    <property type="entry name" value="GroEL apical domain-like"/>
    <property type="match status" value="1"/>
</dbReference>